<reference evidence="3" key="2">
    <citation type="submission" date="2023-01" db="EMBL/GenBank/DDBJ databases">
        <authorList>
            <person name="Sun Q."/>
            <person name="Evtushenko L."/>
        </authorList>
    </citation>
    <scope>NUCLEOTIDE SEQUENCE</scope>
    <source>
        <strain evidence="3">VKM Ac-2007</strain>
    </source>
</reference>
<dbReference type="AlphaFoldDB" id="A0A9W6IBM2"/>
<dbReference type="GO" id="GO:0030655">
    <property type="term" value="P:beta-lactam antibiotic catabolic process"/>
    <property type="evidence" value="ECO:0007669"/>
    <property type="project" value="InterPro"/>
</dbReference>
<dbReference type="GO" id="GO:0046677">
    <property type="term" value="P:response to antibiotic"/>
    <property type="evidence" value="ECO:0007669"/>
    <property type="project" value="InterPro"/>
</dbReference>
<evidence type="ECO:0000259" key="2">
    <source>
        <dbReference type="Pfam" id="PF13354"/>
    </source>
</evidence>
<evidence type="ECO:0000313" key="3">
    <source>
        <dbReference type="EMBL" id="GLK15412.1"/>
    </source>
</evidence>
<dbReference type="Gene3D" id="3.40.710.10">
    <property type="entry name" value="DD-peptidase/beta-lactamase superfamily"/>
    <property type="match status" value="1"/>
</dbReference>
<dbReference type="GO" id="GO:0008800">
    <property type="term" value="F:beta-lactamase activity"/>
    <property type="evidence" value="ECO:0007669"/>
    <property type="project" value="InterPro"/>
</dbReference>
<accession>A0A9W6IBM2</accession>
<comment type="caution">
    <text evidence="3">The sequence shown here is derived from an EMBL/GenBank/DDBJ whole genome shotgun (WGS) entry which is preliminary data.</text>
</comment>
<protein>
    <recommendedName>
        <fullName evidence="2">Beta-lactamase class A catalytic domain-containing protein</fullName>
    </recommendedName>
</protein>
<proteinExistence type="predicted"/>
<dbReference type="PANTHER" id="PTHR35333:SF3">
    <property type="entry name" value="BETA-LACTAMASE-TYPE TRANSPEPTIDASE FOLD CONTAINING PROTEIN"/>
    <property type="match status" value="1"/>
</dbReference>
<dbReference type="PROSITE" id="PS51257">
    <property type="entry name" value="PROKAR_LIPOPROTEIN"/>
    <property type="match status" value="1"/>
</dbReference>
<reference evidence="3" key="1">
    <citation type="journal article" date="2014" name="Int. J. Syst. Evol. Microbiol.">
        <title>Complete genome sequence of Corynebacterium casei LMG S-19264T (=DSM 44701T), isolated from a smear-ripened cheese.</title>
        <authorList>
            <consortium name="US DOE Joint Genome Institute (JGI-PGF)"/>
            <person name="Walter F."/>
            <person name="Albersmeier A."/>
            <person name="Kalinowski J."/>
            <person name="Ruckert C."/>
        </authorList>
    </citation>
    <scope>NUCLEOTIDE SEQUENCE</scope>
    <source>
        <strain evidence="3">VKM Ac-2007</strain>
    </source>
</reference>
<dbReference type="Pfam" id="PF13354">
    <property type="entry name" value="Beta-lactamase2"/>
    <property type="match status" value="1"/>
</dbReference>
<feature type="domain" description="Beta-lactamase class A catalytic" evidence="2">
    <location>
        <begin position="156"/>
        <end position="299"/>
    </location>
</feature>
<sequence length="352" mass="37713">MDVAERAGRVSMVRSVRRAVTAAAVLGVGLACGCASGGVVTVAVPRSTLSPFIPAGTSPPTSATWPADSAAAQETASPEAPPKVAASKLTRALDRFLARHGGRVTAGVRDLSTGRVYTYRRDLRLPTASTSKVNILMALLLRTPWRKLDEQDRADARMMIRFSDNAAADRLYERIGLESGLARANRRFGLRNTYAPPGRCVDLYCWGITQTSAADQIRLIRALVRGGSPLAEDERERVLHLMARVSPEQSWGISAAACEGSRVSLKNGWLHHVANGRWVVVSAGLIREAGHDYAVAVLTEDSLSMDVGVAEVEGTARRILAAFRGERGCAAGEDQDRPVAGVEDQTVLSTSR</sequence>
<dbReference type="InterPro" id="IPR045155">
    <property type="entry name" value="Beta-lactam_cat"/>
</dbReference>
<feature type="region of interest" description="Disordered" evidence="1">
    <location>
        <begin position="53"/>
        <end position="83"/>
    </location>
</feature>
<dbReference type="PANTHER" id="PTHR35333">
    <property type="entry name" value="BETA-LACTAMASE"/>
    <property type="match status" value="1"/>
</dbReference>
<organism evidence="3 4">
    <name type="scientific">Streptosporangium carneum</name>
    <dbReference type="NCBI Taxonomy" id="47481"/>
    <lineage>
        <taxon>Bacteria</taxon>
        <taxon>Bacillati</taxon>
        <taxon>Actinomycetota</taxon>
        <taxon>Actinomycetes</taxon>
        <taxon>Streptosporangiales</taxon>
        <taxon>Streptosporangiaceae</taxon>
        <taxon>Streptosporangium</taxon>
    </lineage>
</organism>
<keyword evidence="4" id="KW-1185">Reference proteome</keyword>
<dbReference type="Proteomes" id="UP001143474">
    <property type="component" value="Unassembled WGS sequence"/>
</dbReference>
<dbReference type="SUPFAM" id="SSF56601">
    <property type="entry name" value="beta-lactamase/transpeptidase-like"/>
    <property type="match status" value="1"/>
</dbReference>
<dbReference type="InterPro" id="IPR012338">
    <property type="entry name" value="Beta-lactam/transpept-like"/>
</dbReference>
<name>A0A9W6IBM2_9ACTN</name>
<dbReference type="InterPro" id="IPR000871">
    <property type="entry name" value="Beta-lactam_class-A"/>
</dbReference>
<gene>
    <name evidence="3" type="ORF">GCM10017600_88250</name>
</gene>
<dbReference type="EMBL" id="BSEV01000051">
    <property type="protein sequence ID" value="GLK15412.1"/>
    <property type="molecule type" value="Genomic_DNA"/>
</dbReference>
<evidence type="ECO:0000256" key="1">
    <source>
        <dbReference type="SAM" id="MobiDB-lite"/>
    </source>
</evidence>
<evidence type="ECO:0000313" key="4">
    <source>
        <dbReference type="Proteomes" id="UP001143474"/>
    </source>
</evidence>